<keyword evidence="3" id="KW-1185">Reference proteome</keyword>
<keyword evidence="1" id="KW-1133">Transmembrane helix</keyword>
<keyword evidence="1" id="KW-0812">Transmembrane</keyword>
<feature type="transmembrane region" description="Helical" evidence="1">
    <location>
        <begin position="552"/>
        <end position="575"/>
    </location>
</feature>
<accession>A0ABQ4DQG0</accession>
<sequence>MYRRVVTGVTLVLFALVALVAAIVTDLHDRSLPQGLGARAAVTLDFADAHLGDQRAFTELARVSEEGGLGLVRVAADLTGGGAGTVYVPVGPDADVPSSVATFGGRDDVRVAPPEALANSFATGEYLVTRAAGDREALETWAAQHRVSVDWAEADLVSTLQLVVREASFASSLLAASVLTVTLVLFWLSVRARGRAVRVLGGVPAWRIQLEDVGGFLAAVAVAAAAVVVLATAVVAVGQGAVFVPFYLRTLLVLSGAVVATSAVAALAVSAASWPTAESLASRRSPVTGLRGVTTVVAALVFTLVVSAVGPAVTAWNQASRAAEQQATWYALADQVSLVFPSALGEEGFVELMPAVGALLADAEEAGGAALSSTWASEPAYGYDLGEVGHLALVNQDWLDLMRRGSVRTGSGGLVQVPAGQVPAEVRDFLVPSLEIWSRDPRPGEEVYAQLQFYRVADGVTLPMATAGGGELEFLDDALVAVVPALHQTFDDDFLASLTSSQNIVLTGLAPTLELVRAHGLEGSVEVRYVAEAGALQAQYTAHFAWLRGVSLLALAAALTLTAAVGALITAMLRARRDFPMRLAGRSWAQILAPRVGREVVAGLAITALVVAWQEGRELALVVTVAALALLVSPLTHLAAARWSFTNLGLRKQ</sequence>
<dbReference type="Proteomes" id="UP000614741">
    <property type="component" value="Unassembled WGS sequence"/>
</dbReference>
<evidence type="ECO:0000256" key="1">
    <source>
        <dbReference type="SAM" id="Phobius"/>
    </source>
</evidence>
<protein>
    <submittedName>
        <fullName evidence="2">Uncharacterized protein</fullName>
    </submittedName>
</protein>
<keyword evidence="1" id="KW-0472">Membrane</keyword>
<comment type="caution">
    <text evidence="2">The sequence shown here is derived from an EMBL/GenBank/DDBJ whole genome shotgun (WGS) entry which is preliminary data.</text>
</comment>
<dbReference type="EMBL" id="BONP01000030">
    <property type="protein sequence ID" value="GIG41590.1"/>
    <property type="molecule type" value="Genomic_DNA"/>
</dbReference>
<feature type="transmembrane region" description="Helical" evidence="1">
    <location>
        <begin position="216"/>
        <end position="238"/>
    </location>
</feature>
<name>A0ABQ4DQG0_9CELL</name>
<feature type="transmembrane region" description="Helical" evidence="1">
    <location>
        <begin position="250"/>
        <end position="272"/>
    </location>
</feature>
<feature type="transmembrane region" description="Helical" evidence="1">
    <location>
        <begin position="169"/>
        <end position="188"/>
    </location>
</feature>
<evidence type="ECO:0000313" key="3">
    <source>
        <dbReference type="Proteomes" id="UP000614741"/>
    </source>
</evidence>
<feature type="transmembrane region" description="Helical" evidence="1">
    <location>
        <begin position="619"/>
        <end position="645"/>
    </location>
</feature>
<gene>
    <name evidence="2" type="ORF">Cph01nite_33520</name>
</gene>
<proteinExistence type="predicted"/>
<feature type="transmembrane region" description="Helical" evidence="1">
    <location>
        <begin position="293"/>
        <end position="316"/>
    </location>
</feature>
<reference evidence="2 3" key="1">
    <citation type="submission" date="2021-01" db="EMBL/GenBank/DDBJ databases">
        <title>Whole genome shotgun sequence of Cellulomonas phragmiteti NBRC 110785.</title>
        <authorList>
            <person name="Komaki H."/>
            <person name="Tamura T."/>
        </authorList>
    </citation>
    <scope>NUCLEOTIDE SEQUENCE [LARGE SCALE GENOMIC DNA]</scope>
    <source>
        <strain evidence="2 3">NBRC 110785</strain>
    </source>
</reference>
<evidence type="ECO:0000313" key="2">
    <source>
        <dbReference type="EMBL" id="GIG41590.1"/>
    </source>
</evidence>
<organism evidence="2 3">
    <name type="scientific">Cellulomonas phragmiteti</name>
    <dbReference type="NCBI Taxonomy" id="478780"/>
    <lineage>
        <taxon>Bacteria</taxon>
        <taxon>Bacillati</taxon>
        <taxon>Actinomycetota</taxon>
        <taxon>Actinomycetes</taxon>
        <taxon>Micrococcales</taxon>
        <taxon>Cellulomonadaceae</taxon>
        <taxon>Cellulomonas</taxon>
    </lineage>
</organism>